<dbReference type="STRING" id="150033.RV14_GL000911"/>
<keyword evidence="11" id="KW-1185">Reference proteome</keyword>
<proteinExistence type="predicted"/>
<dbReference type="AlphaFoldDB" id="A0A1L8WRM2"/>
<dbReference type="PANTHER" id="PTHR42933:SF1">
    <property type="entry name" value="SITE-SPECIFIC DNA-METHYLTRANSFERASE (ADENINE-SPECIFIC)"/>
    <property type="match status" value="1"/>
</dbReference>
<dbReference type="OrthoDB" id="9814572at2"/>
<dbReference type="EC" id="2.1.1.72" evidence="1"/>
<evidence type="ECO:0000256" key="2">
    <source>
        <dbReference type="ARBA" id="ARBA00022603"/>
    </source>
</evidence>
<evidence type="ECO:0000259" key="8">
    <source>
        <dbReference type="Pfam" id="PF01420"/>
    </source>
</evidence>
<dbReference type="SUPFAM" id="SSF116734">
    <property type="entry name" value="DNA methylase specificity domain"/>
    <property type="match status" value="1"/>
</dbReference>
<reference evidence="10 11" key="1">
    <citation type="submission" date="2014-12" db="EMBL/GenBank/DDBJ databases">
        <title>Draft genome sequences of 29 type strains of Enterococci.</title>
        <authorList>
            <person name="Zhong Z."/>
            <person name="Sun Z."/>
            <person name="Liu W."/>
            <person name="Zhang W."/>
            <person name="Zhang H."/>
        </authorList>
    </citation>
    <scope>NUCLEOTIDE SEQUENCE [LARGE SCALE GENOMIC DNA]</scope>
    <source>
        <strain evidence="10 11">DSM 15687</strain>
    </source>
</reference>
<keyword evidence="3" id="KW-0808">Transferase</keyword>
<dbReference type="Pfam" id="PF02384">
    <property type="entry name" value="N6_Mtase"/>
    <property type="match status" value="1"/>
</dbReference>
<evidence type="ECO:0000256" key="7">
    <source>
        <dbReference type="SAM" id="Coils"/>
    </source>
</evidence>
<sequence>MATNKSVERDVEDLVNSWLKSYGLKYYLQNSSVNPEIDKALLKSPSKLGGLGGNYPDVKLLLQDSKLDYYPIVIEYKGTKDALVKLDKDGHIANIKTSGKDNGLPNYQNIARFAVNGAVHYANAILQYSSYTDVIAIGITGYIDDYQKLQLQIGVYFVSKKNYGIGQRVGDFTDLSFLKKENFDGFIGKIEQLSLSSEELSIIHQKREDSIEDALTRINEKLYNQTKNISALSRIHLVASSIMANLGVPHKVTPLEPEDLKSSTELGETDGEIVLRKIKSFLMHKGLPVKKQHQIINSLSITLNDESYSAPINGESLIKDIFSEVVDTLGMFYKVGVDTDFTGKLFNVMFRWLNFAGDDQNDVVLTPRYVANLMAKLARVNKNSYVWDFATGSGGLLVAAMNLMIEDAKNTINSPEELSIKIENIRDRQILGIEILPEIYILAVLNMILMGDGSSNIIQKNSLTEFTGQYEYGVPENNRDFPADAFLLNPPYSESGNGMNFVEKALSMMTKGYACVIIQDSAGSGKAVDYNKNILKNNTLLASIKMPPDIFIGKSNVPTCIYVFRVGERHEKDSQVTFIDFTNDGYKRKNRRKAKASSNLKNVDNAIERYEEVVNIVKYGINKKVLLKDEEVVVDTISLDDEKIGSDWNFGQHVKKELVENIDDIQKSVFDYISWEIRRKLVAENNTLTSDIVYKLQALEEKYQVVWKESKISEFFNVRNNPSLNKNELIINPYGQYPYFTRTINNNGISDYSDYVDEEHKIMGNTIAVGLMAMEFFYLEKDYYTGQFTKSIVPKFENFERNIGLYFISLFNQNKTYYKGSLVRDFDKIFLNTIIHVPMTKGEIARDYINEYVKILEKFKVQGIKDFIDNI</sequence>
<dbReference type="GO" id="GO:0003677">
    <property type="term" value="F:DNA binding"/>
    <property type="evidence" value="ECO:0007669"/>
    <property type="project" value="InterPro"/>
</dbReference>
<evidence type="ECO:0000256" key="1">
    <source>
        <dbReference type="ARBA" id="ARBA00011900"/>
    </source>
</evidence>
<keyword evidence="5" id="KW-0680">Restriction system</keyword>
<dbReference type="RefSeq" id="WP_071854509.1">
    <property type="nucleotide sequence ID" value="NZ_JXLB01000002.1"/>
</dbReference>
<name>A0A1L8WRM2_9ENTE</name>
<feature type="domain" description="Type I restriction modification DNA specificity" evidence="8">
    <location>
        <begin position="707"/>
        <end position="841"/>
    </location>
</feature>
<evidence type="ECO:0000256" key="3">
    <source>
        <dbReference type="ARBA" id="ARBA00022679"/>
    </source>
</evidence>
<dbReference type="GO" id="GO:0009307">
    <property type="term" value="P:DNA restriction-modification system"/>
    <property type="evidence" value="ECO:0007669"/>
    <property type="project" value="UniProtKB-KW"/>
</dbReference>
<dbReference type="InterPro" id="IPR000055">
    <property type="entry name" value="Restrct_endonuc_typeI_TRD"/>
</dbReference>
<comment type="catalytic activity">
    <reaction evidence="6">
        <text>a 2'-deoxyadenosine in DNA + S-adenosyl-L-methionine = an N(6)-methyl-2'-deoxyadenosine in DNA + S-adenosyl-L-homocysteine + H(+)</text>
        <dbReference type="Rhea" id="RHEA:15197"/>
        <dbReference type="Rhea" id="RHEA-COMP:12418"/>
        <dbReference type="Rhea" id="RHEA-COMP:12419"/>
        <dbReference type="ChEBI" id="CHEBI:15378"/>
        <dbReference type="ChEBI" id="CHEBI:57856"/>
        <dbReference type="ChEBI" id="CHEBI:59789"/>
        <dbReference type="ChEBI" id="CHEBI:90615"/>
        <dbReference type="ChEBI" id="CHEBI:90616"/>
        <dbReference type="EC" id="2.1.1.72"/>
    </reaction>
</comment>
<dbReference type="InterPro" id="IPR003356">
    <property type="entry name" value="DNA_methylase_A-5"/>
</dbReference>
<dbReference type="GO" id="GO:0032259">
    <property type="term" value="P:methylation"/>
    <property type="evidence" value="ECO:0007669"/>
    <property type="project" value="UniProtKB-KW"/>
</dbReference>
<feature type="domain" description="DNA methylase adenine-specific" evidence="9">
    <location>
        <begin position="363"/>
        <end position="613"/>
    </location>
</feature>
<feature type="coiled-coil region" evidence="7">
    <location>
        <begin position="586"/>
        <end position="613"/>
    </location>
</feature>
<dbReference type="Pfam" id="PF01420">
    <property type="entry name" value="Methylase_S"/>
    <property type="match status" value="1"/>
</dbReference>
<evidence type="ECO:0000259" key="9">
    <source>
        <dbReference type="Pfam" id="PF02384"/>
    </source>
</evidence>
<evidence type="ECO:0000256" key="6">
    <source>
        <dbReference type="ARBA" id="ARBA00047942"/>
    </source>
</evidence>
<evidence type="ECO:0000256" key="4">
    <source>
        <dbReference type="ARBA" id="ARBA00022691"/>
    </source>
</evidence>
<keyword evidence="7" id="KW-0175">Coiled coil</keyword>
<dbReference type="SUPFAM" id="SSF53335">
    <property type="entry name" value="S-adenosyl-L-methionine-dependent methyltransferases"/>
    <property type="match status" value="1"/>
</dbReference>
<keyword evidence="2" id="KW-0489">Methyltransferase</keyword>
<dbReference type="Proteomes" id="UP000182152">
    <property type="component" value="Unassembled WGS sequence"/>
</dbReference>
<protein>
    <recommendedName>
        <fullName evidence="1">site-specific DNA-methyltransferase (adenine-specific)</fullName>
        <ecNumber evidence="1">2.1.1.72</ecNumber>
    </recommendedName>
</protein>
<accession>A0A1L8WRM2</accession>
<dbReference type="Gene3D" id="3.40.50.150">
    <property type="entry name" value="Vaccinia Virus protein VP39"/>
    <property type="match status" value="1"/>
</dbReference>
<dbReference type="PANTHER" id="PTHR42933">
    <property type="entry name" value="SLR6095 PROTEIN"/>
    <property type="match status" value="1"/>
</dbReference>
<dbReference type="GO" id="GO:0008170">
    <property type="term" value="F:N-methyltransferase activity"/>
    <property type="evidence" value="ECO:0007669"/>
    <property type="project" value="InterPro"/>
</dbReference>
<dbReference type="InterPro" id="IPR029063">
    <property type="entry name" value="SAM-dependent_MTases_sf"/>
</dbReference>
<evidence type="ECO:0000313" key="11">
    <source>
        <dbReference type="Proteomes" id="UP000182152"/>
    </source>
</evidence>
<keyword evidence="4" id="KW-0949">S-adenosyl-L-methionine</keyword>
<dbReference type="GO" id="GO:0009007">
    <property type="term" value="F:site-specific DNA-methyltransferase (adenine-specific) activity"/>
    <property type="evidence" value="ECO:0007669"/>
    <property type="project" value="UniProtKB-EC"/>
</dbReference>
<gene>
    <name evidence="10" type="ORF">RV14_GL000911</name>
</gene>
<comment type="caution">
    <text evidence="10">The sequence shown here is derived from an EMBL/GenBank/DDBJ whole genome shotgun (WGS) entry which is preliminary data.</text>
</comment>
<evidence type="ECO:0000256" key="5">
    <source>
        <dbReference type="ARBA" id="ARBA00022747"/>
    </source>
</evidence>
<dbReference type="InterPro" id="IPR051537">
    <property type="entry name" value="DNA_Adenine_Mtase"/>
</dbReference>
<evidence type="ECO:0000313" key="10">
    <source>
        <dbReference type="EMBL" id="OJG83677.1"/>
    </source>
</evidence>
<organism evidence="10 11">
    <name type="scientific">Enterococcus ratti</name>
    <dbReference type="NCBI Taxonomy" id="150033"/>
    <lineage>
        <taxon>Bacteria</taxon>
        <taxon>Bacillati</taxon>
        <taxon>Bacillota</taxon>
        <taxon>Bacilli</taxon>
        <taxon>Lactobacillales</taxon>
        <taxon>Enterococcaceae</taxon>
        <taxon>Enterococcus</taxon>
    </lineage>
</organism>
<dbReference type="EMBL" id="JXLB01000002">
    <property type="protein sequence ID" value="OJG83677.1"/>
    <property type="molecule type" value="Genomic_DNA"/>
</dbReference>